<dbReference type="GO" id="GO:0004497">
    <property type="term" value="F:monooxygenase activity"/>
    <property type="evidence" value="ECO:0007669"/>
    <property type="project" value="UniProtKB-KW"/>
</dbReference>
<dbReference type="EMBL" id="CAQQ02394733">
    <property type="status" value="NOT_ANNOTATED_CDS"/>
    <property type="molecule type" value="Genomic_DNA"/>
</dbReference>
<dbReference type="InterPro" id="IPR001128">
    <property type="entry name" value="Cyt_P450"/>
</dbReference>
<feature type="transmembrane region" description="Helical" evidence="3">
    <location>
        <begin position="6"/>
        <end position="25"/>
    </location>
</feature>
<keyword evidence="3" id="KW-0812">Transmembrane</keyword>
<keyword evidence="5" id="KW-1185">Reference proteome</keyword>
<dbReference type="InterPro" id="IPR002401">
    <property type="entry name" value="Cyt_P450_E_grp-I"/>
</dbReference>
<dbReference type="PANTHER" id="PTHR24299:SF21">
    <property type="entry name" value="OS09G0441600 PROTEIN"/>
    <property type="match status" value="1"/>
</dbReference>
<dbReference type="Proteomes" id="UP000015102">
    <property type="component" value="Unassembled WGS sequence"/>
</dbReference>
<organism evidence="4 5">
    <name type="scientific">Megaselia scalaris</name>
    <name type="common">Humpbacked fly</name>
    <name type="synonym">Phora scalaris</name>
    <dbReference type="NCBI Taxonomy" id="36166"/>
    <lineage>
        <taxon>Eukaryota</taxon>
        <taxon>Metazoa</taxon>
        <taxon>Ecdysozoa</taxon>
        <taxon>Arthropoda</taxon>
        <taxon>Hexapoda</taxon>
        <taxon>Insecta</taxon>
        <taxon>Pterygota</taxon>
        <taxon>Neoptera</taxon>
        <taxon>Endopterygota</taxon>
        <taxon>Diptera</taxon>
        <taxon>Brachycera</taxon>
        <taxon>Muscomorpha</taxon>
        <taxon>Platypezoidea</taxon>
        <taxon>Phoridae</taxon>
        <taxon>Megaseliini</taxon>
        <taxon>Megaselia</taxon>
    </lineage>
</organism>
<keyword evidence="2" id="KW-0560">Oxidoreductase</keyword>
<reference evidence="5" key="1">
    <citation type="submission" date="2013-02" db="EMBL/GenBank/DDBJ databases">
        <authorList>
            <person name="Hughes D."/>
        </authorList>
    </citation>
    <scope>NUCLEOTIDE SEQUENCE</scope>
    <source>
        <strain>Durham</strain>
        <strain evidence="5">NC isolate 2 -- Noor lab</strain>
    </source>
</reference>
<dbReference type="PANTHER" id="PTHR24299">
    <property type="entry name" value="CYTOCHROME P450 FAMILY 1"/>
    <property type="match status" value="1"/>
</dbReference>
<keyword evidence="3" id="KW-1133">Transmembrane helix</keyword>
<dbReference type="STRING" id="36166.T1GBU5"/>
<dbReference type="GO" id="GO:0005506">
    <property type="term" value="F:iron ion binding"/>
    <property type="evidence" value="ECO:0007669"/>
    <property type="project" value="InterPro"/>
</dbReference>
<dbReference type="GO" id="GO:0020037">
    <property type="term" value="F:heme binding"/>
    <property type="evidence" value="ECO:0007669"/>
    <property type="project" value="InterPro"/>
</dbReference>
<evidence type="ECO:0000313" key="5">
    <source>
        <dbReference type="Proteomes" id="UP000015102"/>
    </source>
</evidence>
<protein>
    <recommendedName>
        <fullName evidence="6">Cytochrome P450</fullName>
    </recommendedName>
</protein>
<reference evidence="4" key="2">
    <citation type="submission" date="2015-06" db="UniProtKB">
        <authorList>
            <consortium name="EnsemblMetazoa"/>
        </authorList>
    </citation>
    <scope>IDENTIFICATION</scope>
</reference>
<keyword evidence="2" id="KW-0503">Monooxygenase</keyword>
<dbReference type="OMA" id="INTPRCY"/>
<dbReference type="Gene3D" id="1.10.630.10">
    <property type="entry name" value="Cytochrome P450"/>
    <property type="match status" value="1"/>
</dbReference>
<proteinExistence type="inferred from homology"/>
<dbReference type="PRINTS" id="PR00463">
    <property type="entry name" value="EP450I"/>
</dbReference>
<evidence type="ECO:0000313" key="4">
    <source>
        <dbReference type="EnsemblMetazoa" id="MESCA000734-PA"/>
    </source>
</evidence>
<keyword evidence="3" id="KW-0472">Membrane</keyword>
<accession>T1GBU5</accession>
<dbReference type="AlphaFoldDB" id="T1GBU5"/>
<dbReference type="EMBL" id="CAQQ02394734">
    <property type="status" value="NOT_ANNOTATED_CDS"/>
    <property type="molecule type" value="Genomic_DNA"/>
</dbReference>
<evidence type="ECO:0008006" key="6">
    <source>
        <dbReference type="Google" id="ProtNLM"/>
    </source>
</evidence>
<evidence type="ECO:0000256" key="2">
    <source>
        <dbReference type="ARBA" id="ARBA00023033"/>
    </source>
</evidence>
<dbReference type="SUPFAM" id="SSF48264">
    <property type="entry name" value="Cytochrome P450"/>
    <property type="match status" value="1"/>
</dbReference>
<dbReference type="HOGENOM" id="CLU_117345_0_0_1"/>
<name>T1GBU5_MEGSC</name>
<dbReference type="EnsemblMetazoa" id="MESCA000734-RA">
    <property type="protein sequence ID" value="MESCA000734-PA"/>
    <property type="gene ID" value="MESCA000734"/>
</dbReference>
<comment type="similarity">
    <text evidence="1">Belongs to the cytochrome P450 family.</text>
</comment>
<sequence length="202" mass="22964">MGFIIVFLIVILIAISLYSYLRVFYECIRKVKIAKSNVKITGNSSRGTSIEITDSTTDDSSKVEVFAQAPGPFPWPVLGNLALLGKYDVPFQGFTELAKQFGDVYTLTLGTTRCLIVNNLDLIREVLNQNGKFFGGRPDFLRFHKLFGGDRNNCKKNITFYVKYPINTPRCYKPIYKPTRRLQSTSTDAEVFYKPSSDFFFS</sequence>
<dbReference type="InterPro" id="IPR036396">
    <property type="entry name" value="Cyt_P450_sf"/>
</dbReference>
<evidence type="ECO:0000256" key="1">
    <source>
        <dbReference type="ARBA" id="ARBA00010617"/>
    </source>
</evidence>
<dbReference type="GO" id="GO:0016705">
    <property type="term" value="F:oxidoreductase activity, acting on paired donors, with incorporation or reduction of molecular oxygen"/>
    <property type="evidence" value="ECO:0007669"/>
    <property type="project" value="InterPro"/>
</dbReference>
<dbReference type="Pfam" id="PF00067">
    <property type="entry name" value="p450"/>
    <property type="match status" value="1"/>
</dbReference>
<evidence type="ECO:0000256" key="3">
    <source>
        <dbReference type="SAM" id="Phobius"/>
    </source>
</evidence>